<sequence length="387" mass="40749">HDAHTWEAAWWSAVAEPAESSARVVRTLLGDRAGREWLQNDWKGVPRELNAYGHVDWHHQWGRWRERALSVDADRDLARIERAGGSLITPSDPRWPSQLSCLGDNEPLGLWVLGTLPESARSDGHVSIVGARASTGAGGRCARNIAYHLARVGYTVVSGGAIGIDIEAHRGALAGGGATVCILAGGVLNPYPASHTEDFRAMIAGGGALISEVSPTARPAKWRFLTRNRLIAAWSAATIVVEAGARSGALATARWAMVSGRELGAVPGAVDAPMSVGCLELARNGATIIRDGKDAAELAGPISVDSETPLFGMPVEEDRGISALASIPRRVWEALPRSSPADVAAICVSAGLERGEVNRALMDLSVAGLVTSSTRGWARRPGPDTVG</sequence>
<dbReference type="Pfam" id="PF02481">
    <property type="entry name" value="DNA_processg_A"/>
    <property type="match status" value="1"/>
</dbReference>
<accession>A0A929RNK6</accession>
<proteinExistence type="inferred from homology"/>
<dbReference type="InterPro" id="IPR003488">
    <property type="entry name" value="DprA"/>
</dbReference>
<evidence type="ECO:0000313" key="3">
    <source>
        <dbReference type="EMBL" id="MBF0966240.1"/>
    </source>
</evidence>
<organism evidence="3 4">
    <name type="scientific">Actinomyces bouchesdurhonensis</name>
    <dbReference type="NCBI Taxonomy" id="1852361"/>
    <lineage>
        <taxon>Bacteria</taxon>
        <taxon>Bacillati</taxon>
        <taxon>Actinomycetota</taxon>
        <taxon>Actinomycetes</taxon>
        <taxon>Actinomycetales</taxon>
        <taxon>Actinomycetaceae</taxon>
        <taxon>Actinomyces</taxon>
    </lineage>
</organism>
<name>A0A929RNK6_9ACTO</name>
<comment type="caution">
    <text evidence="3">The sequence shown here is derived from an EMBL/GenBank/DDBJ whole genome shotgun (WGS) entry which is preliminary data.</text>
</comment>
<dbReference type="GO" id="GO:0009294">
    <property type="term" value="P:DNA-mediated transformation"/>
    <property type="evidence" value="ECO:0007669"/>
    <property type="project" value="InterPro"/>
</dbReference>
<feature type="non-terminal residue" evidence="3">
    <location>
        <position position="1"/>
    </location>
</feature>
<evidence type="ECO:0000313" key="4">
    <source>
        <dbReference type="Proteomes" id="UP000759246"/>
    </source>
</evidence>
<evidence type="ECO:0000259" key="2">
    <source>
        <dbReference type="Pfam" id="PF02481"/>
    </source>
</evidence>
<dbReference type="SUPFAM" id="SSF102405">
    <property type="entry name" value="MCP/YpsA-like"/>
    <property type="match status" value="1"/>
</dbReference>
<comment type="similarity">
    <text evidence="1">Belongs to the DprA/Smf family.</text>
</comment>
<dbReference type="EMBL" id="JABZGF010000070">
    <property type="protein sequence ID" value="MBF0966240.1"/>
    <property type="molecule type" value="Genomic_DNA"/>
</dbReference>
<gene>
    <name evidence="3" type="primary">dprA</name>
    <name evidence="3" type="ORF">HXK09_03570</name>
</gene>
<evidence type="ECO:0000256" key="1">
    <source>
        <dbReference type="ARBA" id="ARBA00006525"/>
    </source>
</evidence>
<feature type="domain" description="Smf/DprA SLOG" evidence="2">
    <location>
        <begin position="87"/>
        <end position="297"/>
    </location>
</feature>
<dbReference type="Proteomes" id="UP000759246">
    <property type="component" value="Unassembled WGS sequence"/>
</dbReference>
<dbReference type="NCBIfam" id="TIGR00732">
    <property type="entry name" value="dprA"/>
    <property type="match status" value="1"/>
</dbReference>
<protein>
    <submittedName>
        <fullName evidence="3">DNA-protecting protein DprA</fullName>
    </submittedName>
</protein>
<dbReference type="Gene3D" id="3.40.50.450">
    <property type="match status" value="1"/>
</dbReference>
<dbReference type="PANTHER" id="PTHR43022">
    <property type="entry name" value="PROTEIN SMF"/>
    <property type="match status" value="1"/>
</dbReference>
<dbReference type="PANTHER" id="PTHR43022:SF1">
    <property type="entry name" value="PROTEIN SMF"/>
    <property type="match status" value="1"/>
</dbReference>
<dbReference type="InterPro" id="IPR057666">
    <property type="entry name" value="DrpA_SLOG"/>
</dbReference>
<dbReference type="AlphaFoldDB" id="A0A929RNK6"/>
<reference evidence="3" key="1">
    <citation type="submission" date="2020-04" db="EMBL/GenBank/DDBJ databases">
        <title>Deep metagenomics examines the oral microbiome during advanced dental caries in children, revealing novel taxa and co-occurrences with host molecules.</title>
        <authorList>
            <person name="Baker J.L."/>
            <person name="Morton J.T."/>
            <person name="Dinis M."/>
            <person name="Alvarez R."/>
            <person name="Tran N.C."/>
            <person name="Knight R."/>
            <person name="Edlund A."/>
        </authorList>
    </citation>
    <scope>NUCLEOTIDE SEQUENCE</scope>
    <source>
        <strain evidence="3">JCVI_30_bin.13</strain>
    </source>
</reference>